<dbReference type="Pfam" id="PF18870">
    <property type="entry name" value="HEPN_RES_NTD1"/>
    <property type="match status" value="1"/>
</dbReference>
<organism evidence="2 3">
    <name type="scientific">Geomonas propionica</name>
    <dbReference type="NCBI Taxonomy" id="2798582"/>
    <lineage>
        <taxon>Bacteria</taxon>
        <taxon>Pseudomonadati</taxon>
        <taxon>Thermodesulfobacteriota</taxon>
        <taxon>Desulfuromonadia</taxon>
        <taxon>Geobacterales</taxon>
        <taxon>Geobacteraceae</taxon>
        <taxon>Geomonas</taxon>
    </lineage>
</organism>
<dbReference type="Pfam" id="PF08808">
    <property type="entry name" value="RES"/>
    <property type="match status" value="1"/>
</dbReference>
<dbReference type="Proteomes" id="UP000641025">
    <property type="component" value="Unassembled WGS sequence"/>
</dbReference>
<dbReference type="SMART" id="SM00953">
    <property type="entry name" value="RES"/>
    <property type="match status" value="1"/>
</dbReference>
<gene>
    <name evidence="2" type="ORF">JFN90_04135</name>
</gene>
<proteinExistence type="predicted"/>
<dbReference type="RefSeq" id="WP_199393833.1">
    <property type="nucleotide sequence ID" value="NZ_JAEMHK010000002.1"/>
</dbReference>
<evidence type="ECO:0000259" key="1">
    <source>
        <dbReference type="SMART" id="SM00953"/>
    </source>
</evidence>
<name>A0ABS0YMZ0_9BACT</name>
<protein>
    <submittedName>
        <fullName evidence="2">RES domain-containing protein</fullName>
    </submittedName>
</protein>
<accession>A0ABS0YMZ0</accession>
<reference evidence="2 3" key="1">
    <citation type="submission" date="2020-12" db="EMBL/GenBank/DDBJ databases">
        <title>Geomonas sp. Red259, isolated from paddy soil.</title>
        <authorList>
            <person name="Xu Z."/>
            <person name="Zhang Z."/>
            <person name="Masuda Y."/>
            <person name="Itoh H."/>
            <person name="Senoo K."/>
        </authorList>
    </citation>
    <scope>NUCLEOTIDE SEQUENCE [LARGE SCALE GENOMIC DNA]</scope>
    <source>
        <strain evidence="2 3">Red259</strain>
    </source>
</reference>
<dbReference type="InterPro" id="IPR014914">
    <property type="entry name" value="RES_dom"/>
</dbReference>
<comment type="caution">
    <text evidence="2">The sequence shown here is derived from an EMBL/GenBank/DDBJ whole genome shotgun (WGS) entry which is preliminary data.</text>
</comment>
<sequence>MLPDEKHICHKCIGDEHVSRHIKKNHSSHKCSYCHKHRKAMPFEDLAEWVDDIYRTYYKPGELTPVWSLESDTPDFVIEGEPPEQIISEMLQVDSEVAEDLANYLSDAEKYKVHKDGNLPFFEASSCYEPIDVYDEHSAIWDDFCWRVKHKSRFYCEEAAQILKELFSTISKYGFHGGAAPIRKIGGSSAPVTIYRARRANTTAERIKIYQNPEIEMGPPPRKLAKAGRLNPIGIPVLYGAFEYNTCLAEIRLAVGEQAVTCGFDIVTPLTVLDLTAFGNVYEVLSMFDTTFANKASHLSFLRRFEDEVSKPFISSEEELEYIPTQALVEYLTNFHEPKIDAVIYSSPQTNKQGKNIAILNHAIIIEMAVDKEKIANSSSISEYYSEESVFILKDNEEKPQLDLWDLNAFNVSEKEYTLKYKGGSLQLHIAKAVNYQLETRNVHIYTDPGVDSL</sequence>
<dbReference type="InterPro" id="IPR041206">
    <property type="entry name" value="HEPN/RES_NTD1"/>
</dbReference>
<keyword evidence="3" id="KW-1185">Reference proteome</keyword>
<evidence type="ECO:0000313" key="3">
    <source>
        <dbReference type="Proteomes" id="UP000641025"/>
    </source>
</evidence>
<feature type="domain" description="RES" evidence="1">
    <location>
        <begin position="213"/>
        <end position="371"/>
    </location>
</feature>
<evidence type="ECO:0000313" key="2">
    <source>
        <dbReference type="EMBL" id="MBJ6799324.1"/>
    </source>
</evidence>
<dbReference type="EMBL" id="JAEMHK010000002">
    <property type="protein sequence ID" value="MBJ6799324.1"/>
    <property type="molecule type" value="Genomic_DNA"/>
</dbReference>